<feature type="domain" description="NADH:ubiquinone oxidoreductase 30kDa subunit" evidence="5">
    <location>
        <begin position="6"/>
        <end position="118"/>
    </location>
</feature>
<reference evidence="6 7" key="1">
    <citation type="journal article" date="2014" name="BMC Genomics">
        <title>Comparison of environmental and isolate Sulfobacillus genomes reveals diverse carbon, sulfur, nitrogen, and hydrogen metabolisms.</title>
        <authorList>
            <person name="Justice N.B."/>
            <person name="Norman A."/>
            <person name="Brown C.T."/>
            <person name="Singh A."/>
            <person name="Thomas B.C."/>
            <person name="Banfield J.F."/>
        </authorList>
    </citation>
    <scope>NUCLEOTIDE SEQUENCE [LARGE SCALE GENOMIC DNA]</scope>
    <source>
        <strain evidence="6">AMDSBA5</strain>
    </source>
</reference>
<proteinExistence type="inferred from homology"/>
<dbReference type="EMBL" id="PXYX01000028">
    <property type="protein sequence ID" value="PSR25592.1"/>
    <property type="molecule type" value="Genomic_DNA"/>
</dbReference>
<dbReference type="Gene3D" id="3.30.460.80">
    <property type="entry name" value="NADH:ubiquinone oxidoreductase, 30kDa subunit"/>
    <property type="match status" value="1"/>
</dbReference>
<keyword evidence="2 3" id="KW-0813">Transport</keyword>
<evidence type="ECO:0000259" key="5">
    <source>
        <dbReference type="Pfam" id="PF00329"/>
    </source>
</evidence>
<dbReference type="InterPro" id="IPR001268">
    <property type="entry name" value="NADH_UbQ_OxRdtase_30kDa_su"/>
</dbReference>
<evidence type="ECO:0000256" key="3">
    <source>
        <dbReference type="RuleBase" id="RU003456"/>
    </source>
</evidence>
<dbReference type="Pfam" id="PF00329">
    <property type="entry name" value="Complex1_30kDa"/>
    <property type="match status" value="1"/>
</dbReference>
<dbReference type="GO" id="GO:0016651">
    <property type="term" value="F:oxidoreductase activity, acting on NAD(P)H"/>
    <property type="evidence" value="ECO:0007669"/>
    <property type="project" value="InterPro"/>
</dbReference>
<sequence>MMKQIIPPEQLVATARQWVADGYCYPVVHTAVDYEEWLELIYILRHQEDPRREDRIASVRLESANLCIASLTPWIPGLNFQEREVYDLFGVIYIGHPDLRRLLLPEGFQGHPLRKHYTQVDGDIL</sequence>
<comment type="function">
    <text evidence="4">NDH-1 shuttles electrons from NADH, via FMN and iron-sulfur (Fe-S) centers, to quinones in the respiratory chain.</text>
</comment>
<protein>
    <recommendedName>
        <fullName evidence="4">NADH-quinone oxidoreductase</fullName>
        <ecNumber evidence="4">7.1.1.-</ecNumber>
    </recommendedName>
</protein>
<evidence type="ECO:0000313" key="7">
    <source>
        <dbReference type="Proteomes" id="UP000242705"/>
    </source>
</evidence>
<dbReference type="PANTHER" id="PTHR10884">
    <property type="entry name" value="NADH DEHYDROGENASE UBIQUINONE IRON-SULFUR PROTEIN 3"/>
    <property type="match status" value="1"/>
</dbReference>
<name>A0A2T2WTR0_SULTH</name>
<dbReference type="Proteomes" id="UP000242705">
    <property type="component" value="Unassembled WGS sequence"/>
</dbReference>
<keyword evidence="4" id="KW-0874">Quinone</keyword>
<comment type="similarity">
    <text evidence="1 3">Belongs to the complex I 30 kDa subunit family.</text>
</comment>
<dbReference type="PROSITE" id="PS00542">
    <property type="entry name" value="COMPLEX1_30K"/>
    <property type="match status" value="1"/>
</dbReference>
<dbReference type="GO" id="GO:0048038">
    <property type="term" value="F:quinone binding"/>
    <property type="evidence" value="ECO:0007669"/>
    <property type="project" value="UniProtKB-KW"/>
</dbReference>
<organism evidence="6 7">
    <name type="scientific">Sulfobacillus thermosulfidooxidans</name>
    <dbReference type="NCBI Taxonomy" id="28034"/>
    <lineage>
        <taxon>Bacteria</taxon>
        <taxon>Bacillati</taxon>
        <taxon>Bacillota</taxon>
        <taxon>Clostridia</taxon>
        <taxon>Eubacteriales</taxon>
        <taxon>Clostridiales Family XVII. Incertae Sedis</taxon>
        <taxon>Sulfobacillus</taxon>
    </lineage>
</organism>
<dbReference type="InterPro" id="IPR037232">
    <property type="entry name" value="NADH_quin_OxRdtase_su_C/D-like"/>
</dbReference>
<dbReference type="SUPFAM" id="SSF143243">
    <property type="entry name" value="Nqo5-like"/>
    <property type="match status" value="1"/>
</dbReference>
<evidence type="ECO:0000256" key="2">
    <source>
        <dbReference type="ARBA" id="ARBA00022448"/>
    </source>
</evidence>
<keyword evidence="3" id="KW-1278">Translocase</keyword>
<keyword evidence="3" id="KW-0520">NAD</keyword>
<comment type="catalytic activity">
    <reaction evidence="4">
        <text>a quinone + NADH + 5 H(+)(in) = a quinol + NAD(+) + 4 H(+)(out)</text>
        <dbReference type="Rhea" id="RHEA:57888"/>
        <dbReference type="ChEBI" id="CHEBI:15378"/>
        <dbReference type="ChEBI" id="CHEBI:24646"/>
        <dbReference type="ChEBI" id="CHEBI:57540"/>
        <dbReference type="ChEBI" id="CHEBI:57945"/>
        <dbReference type="ChEBI" id="CHEBI:132124"/>
    </reaction>
</comment>
<dbReference type="AlphaFoldDB" id="A0A2T2WTR0"/>
<accession>A0A2T2WTR0</accession>
<dbReference type="GO" id="GO:0008137">
    <property type="term" value="F:NADH dehydrogenase (ubiquinone) activity"/>
    <property type="evidence" value="ECO:0007669"/>
    <property type="project" value="InterPro"/>
</dbReference>
<dbReference type="EC" id="7.1.1.-" evidence="4"/>
<dbReference type="PANTHER" id="PTHR10884:SF14">
    <property type="entry name" value="NADH DEHYDROGENASE [UBIQUINONE] IRON-SULFUR PROTEIN 3, MITOCHONDRIAL"/>
    <property type="match status" value="1"/>
</dbReference>
<gene>
    <name evidence="6" type="ORF">C7B47_11935</name>
</gene>
<comment type="caution">
    <text evidence="6">The sequence shown here is derived from an EMBL/GenBank/DDBJ whole genome shotgun (WGS) entry which is preliminary data.</text>
</comment>
<evidence type="ECO:0000256" key="4">
    <source>
        <dbReference type="RuleBase" id="RU003582"/>
    </source>
</evidence>
<dbReference type="InterPro" id="IPR020396">
    <property type="entry name" value="NADH_UbQ_OxRdtase_CS"/>
</dbReference>
<evidence type="ECO:0000313" key="6">
    <source>
        <dbReference type="EMBL" id="PSR25592.1"/>
    </source>
</evidence>
<evidence type="ECO:0000256" key="1">
    <source>
        <dbReference type="ARBA" id="ARBA00007569"/>
    </source>
</evidence>